<name>A0ACB9JLD1_9ASTR</name>
<dbReference type="EMBL" id="CM042020">
    <property type="protein sequence ID" value="KAI3820738.1"/>
    <property type="molecule type" value="Genomic_DNA"/>
</dbReference>
<organism evidence="1 2">
    <name type="scientific">Smallanthus sonchifolius</name>
    <dbReference type="NCBI Taxonomy" id="185202"/>
    <lineage>
        <taxon>Eukaryota</taxon>
        <taxon>Viridiplantae</taxon>
        <taxon>Streptophyta</taxon>
        <taxon>Embryophyta</taxon>
        <taxon>Tracheophyta</taxon>
        <taxon>Spermatophyta</taxon>
        <taxon>Magnoliopsida</taxon>
        <taxon>eudicotyledons</taxon>
        <taxon>Gunneridae</taxon>
        <taxon>Pentapetalae</taxon>
        <taxon>asterids</taxon>
        <taxon>campanulids</taxon>
        <taxon>Asterales</taxon>
        <taxon>Asteraceae</taxon>
        <taxon>Asteroideae</taxon>
        <taxon>Heliantheae alliance</taxon>
        <taxon>Millerieae</taxon>
        <taxon>Smallanthus</taxon>
    </lineage>
</organism>
<reference evidence="1 2" key="2">
    <citation type="journal article" date="2022" name="Mol. Ecol. Resour.">
        <title>The genomes of chicory, endive, great burdock and yacon provide insights into Asteraceae paleo-polyploidization history and plant inulin production.</title>
        <authorList>
            <person name="Fan W."/>
            <person name="Wang S."/>
            <person name="Wang H."/>
            <person name="Wang A."/>
            <person name="Jiang F."/>
            <person name="Liu H."/>
            <person name="Zhao H."/>
            <person name="Xu D."/>
            <person name="Zhang Y."/>
        </authorList>
    </citation>
    <scope>NUCLEOTIDE SEQUENCE [LARGE SCALE GENOMIC DNA]</scope>
    <source>
        <strain evidence="2">cv. Yunnan</strain>
        <tissue evidence="1">Leaves</tissue>
    </source>
</reference>
<keyword evidence="2" id="KW-1185">Reference proteome</keyword>
<sequence>MDLGLAAPAAVETDENSQSSSEHDEHSRSSPLLTNNTTDQREESSEQGSNVTREGLNKVLWLSSSKNNTNTNIDQAAEVTILKAKVSFRARKARVSVQG</sequence>
<dbReference type="Proteomes" id="UP001056120">
    <property type="component" value="Linkage Group LG03"/>
</dbReference>
<gene>
    <name evidence="1" type="ORF">L1987_08286</name>
</gene>
<comment type="caution">
    <text evidence="1">The sequence shown here is derived from an EMBL/GenBank/DDBJ whole genome shotgun (WGS) entry which is preliminary data.</text>
</comment>
<proteinExistence type="predicted"/>
<evidence type="ECO:0000313" key="1">
    <source>
        <dbReference type="EMBL" id="KAI3820738.1"/>
    </source>
</evidence>
<accession>A0ACB9JLD1</accession>
<evidence type="ECO:0000313" key="2">
    <source>
        <dbReference type="Proteomes" id="UP001056120"/>
    </source>
</evidence>
<reference evidence="2" key="1">
    <citation type="journal article" date="2022" name="Mol. Ecol. Resour.">
        <title>The genomes of chicory, endive, great burdock and yacon provide insights into Asteraceae palaeo-polyploidization history and plant inulin production.</title>
        <authorList>
            <person name="Fan W."/>
            <person name="Wang S."/>
            <person name="Wang H."/>
            <person name="Wang A."/>
            <person name="Jiang F."/>
            <person name="Liu H."/>
            <person name="Zhao H."/>
            <person name="Xu D."/>
            <person name="Zhang Y."/>
        </authorList>
    </citation>
    <scope>NUCLEOTIDE SEQUENCE [LARGE SCALE GENOMIC DNA]</scope>
    <source>
        <strain evidence="2">cv. Yunnan</strain>
    </source>
</reference>
<protein>
    <submittedName>
        <fullName evidence="1">Uncharacterized protein</fullName>
    </submittedName>
</protein>